<gene>
    <name evidence="15" type="ORF">Pcinc_035424</name>
</gene>
<dbReference type="SMART" id="SM00181">
    <property type="entry name" value="EGF"/>
    <property type="match status" value="8"/>
</dbReference>
<dbReference type="SUPFAM" id="SSF49464">
    <property type="entry name" value="Carboxypeptidase regulatory domain-like"/>
    <property type="match status" value="1"/>
</dbReference>
<protein>
    <recommendedName>
        <fullName evidence="14">EGF-like domain-containing protein</fullName>
    </recommendedName>
</protein>
<evidence type="ECO:0000256" key="7">
    <source>
        <dbReference type="ARBA" id="ARBA00022737"/>
    </source>
</evidence>
<dbReference type="InterPro" id="IPR056823">
    <property type="entry name" value="TEN-like_YD-shell"/>
</dbReference>
<feature type="domain" description="EGF-like" evidence="14">
    <location>
        <begin position="138"/>
        <end position="170"/>
    </location>
</feature>
<evidence type="ECO:0000256" key="5">
    <source>
        <dbReference type="ARBA" id="ARBA00022536"/>
    </source>
</evidence>
<evidence type="ECO:0000256" key="10">
    <source>
        <dbReference type="ARBA" id="ARBA00023157"/>
    </source>
</evidence>
<dbReference type="SUPFAM" id="SSF63829">
    <property type="entry name" value="Calcium-dependent phosphotriesterase"/>
    <property type="match status" value="2"/>
</dbReference>
<feature type="disulfide bond" evidence="12">
    <location>
        <begin position="160"/>
        <end position="169"/>
    </location>
</feature>
<keyword evidence="9" id="KW-0472">Membrane</keyword>
<dbReference type="InterPro" id="IPR057629">
    <property type="entry name" value="Teneurin1-4_GBD"/>
</dbReference>
<dbReference type="Gene3D" id="2.120.10.30">
    <property type="entry name" value="TolB, C-terminal domain"/>
    <property type="match status" value="3"/>
</dbReference>
<keyword evidence="4" id="KW-1003">Cell membrane</keyword>
<evidence type="ECO:0000313" key="15">
    <source>
        <dbReference type="EMBL" id="KAK3858385.1"/>
    </source>
</evidence>
<comment type="caution">
    <text evidence="12">Lacks conserved residue(s) required for the propagation of feature annotation.</text>
</comment>
<evidence type="ECO:0000259" key="14">
    <source>
        <dbReference type="PROSITE" id="PS50026"/>
    </source>
</evidence>
<comment type="subcellular location">
    <subcellularLocation>
        <location evidence="2">Cell membrane</location>
    </subcellularLocation>
    <subcellularLocation>
        <location evidence="1">Membrane</location>
        <topology evidence="1">Single-pass membrane protein</topology>
    </subcellularLocation>
</comment>
<keyword evidence="10 12" id="KW-1015">Disulfide bond</keyword>
<reference evidence="15" key="1">
    <citation type="submission" date="2023-10" db="EMBL/GenBank/DDBJ databases">
        <title>Genome assemblies of two species of porcelain crab, Petrolisthes cinctipes and Petrolisthes manimaculis (Anomura: Porcellanidae).</title>
        <authorList>
            <person name="Angst P."/>
        </authorList>
    </citation>
    <scope>NUCLEOTIDE SEQUENCE</scope>
    <source>
        <strain evidence="15">PB745_01</strain>
        <tissue evidence="15">Gill</tissue>
    </source>
</reference>
<keyword evidence="6" id="KW-0812">Transmembrane</keyword>
<dbReference type="InterPro" id="IPR000742">
    <property type="entry name" value="EGF"/>
</dbReference>
<feature type="non-terminal residue" evidence="15">
    <location>
        <position position="1"/>
    </location>
</feature>
<feature type="disulfide bond" evidence="12">
    <location>
        <begin position="126"/>
        <end position="135"/>
    </location>
</feature>
<dbReference type="PROSITE" id="PS01186">
    <property type="entry name" value="EGF_2"/>
    <property type="match status" value="4"/>
</dbReference>
<dbReference type="PANTHER" id="PTHR11219:SF72">
    <property type="entry name" value="TENEURIN-M"/>
    <property type="match status" value="1"/>
</dbReference>
<dbReference type="CDD" id="cd00054">
    <property type="entry name" value="EGF_CA"/>
    <property type="match status" value="1"/>
</dbReference>
<dbReference type="GO" id="GO:0008038">
    <property type="term" value="P:neuron recognition"/>
    <property type="evidence" value="ECO:0007669"/>
    <property type="project" value="UniProtKB-ARBA"/>
</dbReference>
<feature type="domain" description="EGF-like" evidence="14">
    <location>
        <begin position="302"/>
        <end position="338"/>
    </location>
</feature>
<evidence type="ECO:0000313" key="16">
    <source>
        <dbReference type="Proteomes" id="UP001286313"/>
    </source>
</evidence>
<evidence type="ECO:0000256" key="8">
    <source>
        <dbReference type="ARBA" id="ARBA00022989"/>
    </source>
</evidence>
<evidence type="ECO:0000256" key="3">
    <source>
        <dbReference type="ARBA" id="ARBA00009385"/>
    </source>
</evidence>
<dbReference type="Gene3D" id="2.180.10.10">
    <property type="entry name" value="RHS repeat-associated core"/>
    <property type="match status" value="1"/>
</dbReference>
<dbReference type="InterPro" id="IPR011042">
    <property type="entry name" value="6-blade_b-propeller_TolB-like"/>
</dbReference>
<evidence type="ECO:0000256" key="1">
    <source>
        <dbReference type="ARBA" id="ARBA00004167"/>
    </source>
</evidence>
<dbReference type="PANTHER" id="PTHR11219">
    <property type="entry name" value="TENEURIN AND N-ACETYLGLUCOSAMINE-1-PHOSPHODIESTER ALPHA-N-ACETYLGLUCOSAMINIDASE"/>
    <property type="match status" value="1"/>
</dbReference>
<keyword evidence="7" id="KW-0677">Repeat</keyword>
<organism evidence="15 16">
    <name type="scientific">Petrolisthes cinctipes</name>
    <name type="common">Flat porcelain crab</name>
    <dbReference type="NCBI Taxonomy" id="88211"/>
    <lineage>
        <taxon>Eukaryota</taxon>
        <taxon>Metazoa</taxon>
        <taxon>Ecdysozoa</taxon>
        <taxon>Arthropoda</taxon>
        <taxon>Crustacea</taxon>
        <taxon>Multicrustacea</taxon>
        <taxon>Malacostraca</taxon>
        <taxon>Eumalacostraca</taxon>
        <taxon>Eucarida</taxon>
        <taxon>Decapoda</taxon>
        <taxon>Pleocyemata</taxon>
        <taxon>Anomura</taxon>
        <taxon>Galatheoidea</taxon>
        <taxon>Porcellanidae</taxon>
        <taxon>Petrolisthes</taxon>
    </lineage>
</organism>
<dbReference type="InterPro" id="IPR057627">
    <property type="entry name" value="FN-plug_TEN1-4"/>
</dbReference>
<dbReference type="FunFam" id="2.10.25.10:FF:000013">
    <property type="entry name" value="Teneurin transmembrane protein 4"/>
    <property type="match status" value="1"/>
</dbReference>
<evidence type="ECO:0000256" key="6">
    <source>
        <dbReference type="ARBA" id="ARBA00022692"/>
    </source>
</evidence>
<feature type="compositionally biased region" description="Basic residues" evidence="13">
    <location>
        <begin position="2270"/>
        <end position="2297"/>
    </location>
</feature>
<dbReference type="InterPro" id="IPR051216">
    <property type="entry name" value="Teneurin"/>
</dbReference>
<dbReference type="InterPro" id="IPR008969">
    <property type="entry name" value="CarboxyPept-like_regulatory"/>
</dbReference>
<dbReference type="Pfam" id="PF24329">
    <property type="entry name" value="FN-plug_TEN1-4"/>
    <property type="match status" value="1"/>
</dbReference>
<dbReference type="Pfam" id="PF15636">
    <property type="entry name" value="Tox-GHH"/>
    <property type="match status" value="1"/>
</dbReference>
<evidence type="ECO:0000256" key="4">
    <source>
        <dbReference type="ARBA" id="ARBA00022475"/>
    </source>
</evidence>
<feature type="region of interest" description="Disordered" evidence="13">
    <location>
        <begin position="2268"/>
        <end position="2297"/>
    </location>
</feature>
<feature type="disulfide bond" evidence="12">
    <location>
        <begin position="328"/>
        <end position="337"/>
    </location>
</feature>
<dbReference type="PROSITE" id="PS00022">
    <property type="entry name" value="EGF_1"/>
    <property type="match status" value="4"/>
</dbReference>
<accession>A0AAE1C0W1</accession>
<dbReference type="Pfam" id="PF25021">
    <property type="entry name" value="TEN_NHL"/>
    <property type="match status" value="1"/>
</dbReference>
<feature type="disulfide bond" evidence="12">
    <location>
        <begin position="306"/>
        <end position="316"/>
    </location>
</feature>
<proteinExistence type="inferred from homology"/>
<dbReference type="Pfam" id="PF25020">
    <property type="entry name" value="TTR_TEN1-4"/>
    <property type="match status" value="1"/>
</dbReference>
<dbReference type="FunFam" id="2.10.25.10:FF:000021">
    <property type="entry name" value="Teneurin transmembrane protein 2"/>
    <property type="match status" value="1"/>
</dbReference>
<comment type="similarity">
    <text evidence="3">Belongs to the tenascin family. Teneurin subfamily.</text>
</comment>
<evidence type="ECO:0000256" key="2">
    <source>
        <dbReference type="ARBA" id="ARBA00004236"/>
    </source>
</evidence>
<dbReference type="EMBL" id="JAWQEG010005326">
    <property type="protein sequence ID" value="KAK3858385.1"/>
    <property type="molecule type" value="Genomic_DNA"/>
</dbReference>
<name>A0AAE1C0W1_PETCI</name>
<dbReference type="Pfam" id="PF25024">
    <property type="entry name" value="EGF_TEN"/>
    <property type="match status" value="1"/>
</dbReference>
<dbReference type="Gene3D" id="2.10.25.10">
    <property type="entry name" value="Laminin"/>
    <property type="match status" value="5"/>
</dbReference>
<feature type="domain" description="EGF-like" evidence="14">
    <location>
        <begin position="100"/>
        <end position="136"/>
    </location>
</feature>
<dbReference type="InterPro" id="IPR056820">
    <property type="entry name" value="TEN_TTR-like"/>
</dbReference>
<evidence type="ECO:0000256" key="11">
    <source>
        <dbReference type="ARBA" id="ARBA00023180"/>
    </source>
</evidence>
<keyword evidence="16" id="KW-1185">Reference proteome</keyword>
<sequence length="2297" mass="256778">GTSLGLYARRNTLPTHTQHDIMKVLRDTKQRDVRTSPNEVEVEEVLSAGEWFLTLYNDDGEPHKVSLIISRGPGGEDCPGSCRDRGRCILGRCVCHSGYSGPDCSMMVCPVLCSGHGDYVGGECRCHPGYKGRECQLQRHECEVPDCGGRGQCKDGHCHCAKGFTGDFCQTVDCPHPKCNNNGWCVNGTCMCQKGWKGPDCSETDLDARQCLPDCNNHGAFNIELHNCVCQSPWTGSDCSKKSCSLDCGLHGRCENDACTCEEGWKGDNCSEKLCDARCSEHGQCKNGTCVCMTGWNGRHCTLSGCPGNCGGKGQCEATSEGTWYCSCWNGWDGPDCSAMLETLCNDQKDNDNDGLVDCQDPECCNNTVCNGSQLCVARASSPFDILLRKQPPAATASFFEKMKFLIEEDSLQHFTTSEAFNKRRAAVVRGRVVTKAGRGIVGLRVETTENQEGFTLTRQDGRFDLMVNGGGAVTLSFGKPPFSPLKIPVLVPWNEIVVLDDVVMTVSGQTSSSETSYSDPALLGRPTMAVPHCPEHDYDLLRPVVMATWQNVLQGECPEKDAILVEAQAVQESVQIPDTGMYLVYHSSRVKGYKSTIRLQLTPENIPPTLRRIHLRIVLEGTLFTRVFEADPNLKFTYAWDRRDVYRQRVHGVTVARVSVGYEHSSCSGVIWEHQTARVTGRDLLISRVGGFNLHIHHIYNYHQGILHKGDGQNIYLGGQRRLVTTLLGTGEQREVDCGRCEGQANQSPLLAPTCLAAAPDGSLYVGDFNLIRCVKTDGTVTTVAMLNETRVSYRYHVAVSPLDESVYISDPEAYQVLKLVPEFNDSIPLRDRTRPIPVVGSGQRCLPGDRNKCGDGGMAIHARLTYPKGLAISADGNIYIADGTNIRVVNPKGVISTLIGGHDHRSHWAPVPCNGTINMDQLHLRWPTELAISPLDGSLHILDDHLILRITPDNRVQVLSGRSLNCPTPPHDPPDVSRTALLLNPQSIAFSPQGELYVAESDTQRINRVRIITSDGRISTFAGADSRCNCRDPSCYCHAYDNVSATSAVFSSISSIAVTPDGVLHIGDQEGYRVRSVRTVLPELTEQKQYQIFSPNSHEVYIFNRFGQHSETRNLVTGQTIYKFLYSTHSSDGRLLSVADGTGNSFQIIRNSFLQATAIDNLQKQRVQIFLTAQMKLLKRLVAPNGYNITFRYHDTTHLMRSKIEAVGRSYNYDYDEHGRLTRAVLPTGQVLQLTFDLSSLGAEVVVTRDGKNPVRTRVRGNTLTHTSGPLQATADLGSEGHLRIVSDWEHEVSLERTSYRVLESTSQIAAEMFPVLSRQQTHIGGDLINRYEWMYSPATRLSGNLGMKVASTLRVNGAPLLTLSYDPPSSSEALLSVSGQKLVNVTYDSLGRPMTWVPVAPLVPSNVTYDHWGHVTSWHRGYLSENYTYDSHLRLESVVYADGSRVNYDYREDYTKPEKVTHPSGRSYGLVYDDAGSLRQVVTPRGSAYTLHLTTSLKFYRLRLALPIDSIALQIRLDEQGKMLAMTQPGHGGTVVYEYNDQGHLSSELYGRGFTHYTYFDNGLIRTAKTKHSHDDVRTDYRYHAGLMKEMRLRYRSKSTFHNVKLRYQYDGSARLRKIEGEINNSALKEVYIRFDNQTGVLQLISDLRIIRNNILETMLQNPKKHFVNTRQEDNYGRLTQIDMTLRGKTVFTMRLAYDNRNRISERLIEVAGRREGLNITYTHDGQLEKAEGTHTWIYLYDENGNIASNTERTYQETLTYDECDRVTAAGPNIVEYDERGFVVKIDDQHFEYNTKGQLVSAGNQHENWSFTLSYDHLGRVSLYKDNHNNATQIIYGRPDLPDLITHLHNPHTGSTTSLLYDDMNHLIAVDQPEGRFFVATDQNGTPIAIFDDMGSMIRSQVWTPFGRLVDYAGSNMWMSLGPWGRFWEPNTGIVIFGSNTYNPKLMQWMTPQWSRLTHPQWEVTDVFVYRFMANNPFATSLLRHNSHYYTDVSEWLEVYGIDVGHMLGSEYHENTLVQPRHPLSVDQLGASEVASGLLCQYQAGIRHLHDLSFFSKSHLQHRMGAWTGAPISRQTSVFGPGVLVSEIGGRVLVTGIMEEDIAGVVGDVIRTVLNNSILLDVSASHHGLDTFYFLKGSPGRAAEDLEHLRRLSGVFNLTRGEHEHGLEVRMSTPTAHLVLVYGEGLHRARGRVLASLEEEATRLAWRREADLVRGGRVGTHTWNNDEAQQLLRDGHVSGYVATPFHPAAHYPILAGDPTNVVFKHESARKRRKSRRKARKRSWRQRRKGGASGV</sequence>
<keyword evidence="11" id="KW-0325">Glycoprotein</keyword>
<dbReference type="PROSITE" id="PS50026">
    <property type="entry name" value="EGF_3"/>
    <property type="match status" value="3"/>
</dbReference>
<dbReference type="InterPro" id="IPR056822">
    <property type="entry name" value="TEN_NHL"/>
</dbReference>
<dbReference type="InterPro" id="IPR028916">
    <property type="entry name" value="Tox-GHH_dom"/>
</dbReference>
<dbReference type="GO" id="GO:0005886">
    <property type="term" value="C:plasma membrane"/>
    <property type="evidence" value="ECO:0007669"/>
    <property type="project" value="UniProtKB-SubCell"/>
</dbReference>
<evidence type="ECO:0000256" key="9">
    <source>
        <dbReference type="ARBA" id="ARBA00023136"/>
    </source>
</evidence>
<dbReference type="Proteomes" id="UP001286313">
    <property type="component" value="Unassembled WGS sequence"/>
</dbReference>
<dbReference type="Pfam" id="PF25023">
    <property type="entry name" value="TEN_YD-shell"/>
    <property type="match status" value="1"/>
</dbReference>
<dbReference type="FunFam" id="2.10.25.10:FF:000001">
    <property type="entry name" value="Tenascin C"/>
    <property type="match status" value="1"/>
</dbReference>
<evidence type="ECO:0000256" key="13">
    <source>
        <dbReference type="SAM" id="MobiDB-lite"/>
    </source>
</evidence>
<keyword evidence="5 12" id="KW-0245">EGF-like domain</keyword>
<comment type="caution">
    <text evidence="15">The sequence shown here is derived from an EMBL/GenBank/DDBJ whole genome shotgun (WGS) entry which is preliminary data.</text>
</comment>
<dbReference type="GO" id="GO:0008045">
    <property type="term" value="P:motor neuron axon guidance"/>
    <property type="evidence" value="ECO:0007669"/>
    <property type="project" value="TreeGrafter"/>
</dbReference>
<keyword evidence="8" id="KW-1133">Transmembrane helix</keyword>
<evidence type="ECO:0000256" key="12">
    <source>
        <dbReference type="PROSITE-ProRule" id="PRU00076"/>
    </source>
</evidence>
<dbReference type="Pfam" id="PF23093">
    <property type="entry name" value="GBD_Tenm3"/>
    <property type="match status" value="1"/>
</dbReference>